<evidence type="ECO:0000313" key="2">
    <source>
        <dbReference type="EMBL" id="MDD2179064.1"/>
    </source>
</evidence>
<proteinExistence type="predicted"/>
<dbReference type="InterPro" id="IPR010753">
    <property type="entry name" value="DUF1330"/>
</dbReference>
<dbReference type="PANTHER" id="PTHR41521:SF4">
    <property type="entry name" value="BLR0684 PROTEIN"/>
    <property type="match status" value="1"/>
</dbReference>
<dbReference type="Pfam" id="PF07045">
    <property type="entry name" value="DUF1330"/>
    <property type="match status" value="1"/>
</dbReference>
<reference evidence="2" key="1">
    <citation type="submission" date="2022-10" db="EMBL/GenBank/DDBJ databases">
        <title>Description of microaerobic benzene degrading bacteria.</title>
        <authorList>
            <person name="Bedics A."/>
            <person name="Tancsics A."/>
            <person name="Banerjee S."/>
        </authorList>
    </citation>
    <scope>NUCLEOTIDE SEQUENCE</scope>
    <source>
        <strain evidence="2">D2M1</strain>
    </source>
</reference>
<dbReference type="Proteomes" id="UP001148932">
    <property type="component" value="Unassembled WGS sequence"/>
</dbReference>
<dbReference type="RefSeq" id="WP_274112178.1">
    <property type="nucleotide sequence ID" value="NZ_JAPCKI010000009.1"/>
</dbReference>
<comment type="caution">
    <text evidence="2">The sequence shown here is derived from an EMBL/GenBank/DDBJ whole genome shotgun (WGS) entry which is preliminary data.</text>
</comment>
<keyword evidence="3" id="KW-1185">Reference proteome</keyword>
<dbReference type="InterPro" id="IPR011008">
    <property type="entry name" value="Dimeric_a/b-barrel"/>
</dbReference>
<feature type="domain" description="DUF1330" evidence="1">
    <location>
        <begin position="2"/>
        <end position="95"/>
    </location>
</feature>
<dbReference type="SUPFAM" id="SSF54909">
    <property type="entry name" value="Dimeric alpha+beta barrel"/>
    <property type="match status" value="1"/>
</dbReference>
<dbReference type="Gene3D" id="3.30.70.100">
    <property type="match status" value="1"/>
</dbReference>
<dbReference type="PANTHER" id="PTHR41521">
    <property type="match status" value="1"/>
</dbReference>
<sequence length="99" mass="11185">MSAYLIIRVKVNDLDLYKSYTSRSPAVVNQYGGKFLVRGGEPTTLEGDEFNGRMVVIEFSDRQAAKDFYYSEEYQELVRMRAPASSAEFILIDGFSPAP</sequence>
<name>A0ABT5RZE5_9BURK</name>
<accession>A0ABT5RZE5</accession>
<evidence type="ECO:0000259" key="1">
    <source>
        <dbReference type="Pfam" id="PF07045"/>
    </source>
</evidence>
<dbReference type="EMBL" id="JAPCKI010000009">
    <property type="protein sequence ID" value="MDD2179064.1"/>
    <property type="molecule type" value="Genomic_DNA"/>
</dbReference>
<organism evidence="2 3">
    <name type="scientific">Acidovorax benzenivorans</name>
    <dbReference type="NCBI Taxonomy" id="2987520"/>
    <lineage>
        <taxon>Bacteria</taxon>
        <taxon>Pseudomonadati</taxon>
        <taxon>Pseudomonadota</taxon>
        <taxon>Betaproteobacteria</taxon>
        <taxon>Burkholderiales</taxon>
        <taxon>Comamonadaceae</taxon>
        <taxon>Acidovorax</taxon>
    </lineage>
</organism>
<gene>
    <name evidence="2" type="ORF">OIN59_16625</name>
</gene>
<evidence type="ECO:0000313" key="3">
    <source>
        <dbReference type="Proteomes" id="UP001148932"/>
    </source>
</evidence>
<protein>
    <submittedName>
        <fullName evidence="2">DUF1330 domain-containing protein</fullName>
    </submittedName>
</protein>